<dbReference type="Proteomes" id="UP000178481">
    <property type="component" value="Unassembled WGS sequence"/>
</dbReference>
<accession>A0A1G2QE97</accession>
<gene>
    <name evidence="1" type="ORF">A2607_02355</name>
</gene>
<evidence type="ECO:0000313" key="2">
    <source>
        <dbReference type="Proteomes" id="UP000178481"/>
    </source>
</evidence>
<proteinExistence type="predicted"/>
<sequence length="115" mass="12736">METKSDSKGSKKGETKLKMRKVRKGDGFIPVSFGAFEHAEVGDFFQTTWGTRLRVVEVEGAGDQRAITMTFEDGLFVGTSQTFNWRKGVLINVSTNQPEPIHQLVGLVKDFALAV</sequence>
<protein>
    <submittedName>
        <fullName evidence="1">Uncharacterized protein</fullName>
    </submittedName>
</protein>
<dbReference type="AlphaFoldDB" id="A0A1G2QE97"/>
<organism evidence="1 2">
    <name type="scientific">Candidatus Vogelbacteria bacterium RIFOXYD1_FULL_42_15</name>
    <dbReference type="NCBI Taxonomy" id="1802437"/>
    <lineage>
        <taxon>Bacteria</taxon>
        <taxon>Candidatus Vogeliibacteriota</taxon>
    </lineage>
</organism>
<name>A0A1G2QE97_9BACT</name>
<comment type="caution">
    <text evidence="1">The sequence shown here is derived from an EMBL/GenBank/DDBJ whole genome shotgun (WGS) entry which is preliminary data.</text>
</comment>
<reference evidence="1 2" key="1">
    <citation type="journal article" date="2016" name="Nat. Commun.">
        <title>Thousands of microbial genomes shed light on interconnected biogeochemical processes in an aquifer system.</title>
        <authorList>
            <person name="Anantharaman K."/>
            <person name="Brown C.T."/>
            <person name="Hug L.A."/>
            <person name="Sharon I."/>
            <person name="Castelle C.J."/>
            <person name="Probst A.J."/>
            <person name="Thomas B.C."/>
            <person name="Singh A."/>
            <person name="Wilkins M.J."/>
            <person name="Karaoz U."/>
            <person name="Brodie E.L."/>
            <person name="Williams K.H."/>
            <person name="Hubbard S.S."/>
            <person name="Banfield J.F."/>
        </authorList>
    </citation>
    <scope>NUCLEOTIDE SEQUENCE [LARGE SCALE GENOMIC DNA]</scope>
</reference>
<dbReference type="EMBL" id="MHTI01000033">
    <property type="protein sequence ID" value="OHA58292.1"/>
    <property type="molecule type" value="Genomic_DNA"/>
</dbReference>
<evidence type="ECO:0000313" key="1">
    <source>
        <dbReference type="EMBL" id="OHA58292.1"/>
    </source>
</evidence>